<evidence type="ECO:0000259" key="7">
    <source>
        <dbReference type="Pfam" id="PF00361"/>
    </source>
</evidence>
<accession>A0A1E5T539</accession>
<evidence type="ECO:0000256" key="3">
    <source>
        <dbReference type="ARBA" id="ARBA00022989"/>
    </source>
</evidence>
<keyword evidence="5" id="KW-1278">Translocase</keyword>
<name>A0A1E5T539_9BACT</name>
<evidence type="ECO:0000256" key="2">
    <source>
        <dbReference type="ARBA" id="ARBA00022692"/>
    </source>
</evidence>
<evidence type="ECO:0000313" key="9">
    <source>
        <dbReference type="Proteomes" id="UP000095552"/>
    </source>
</evidence>
<feature type="transmembrane region" description="Helical" evidence="5">
    <location>
        <begin position="121"/>
        <end position="138"/>
    </location>
</feature>
<dbReference type="OrthoDB" id="9811718at2"/>
<dbReference type="GO" id="GO:0008137">
    <property type="term" value="F:NADH dehydrogenase (ubiquinone) activity"/>
    <property type="evidence" value="ECO:0007669"/>
    <property type="project" value="InterPro"/>
</dbReference>
<protein>
    <recommendedName>
        <fullName evidence="5">NADH-quinone oxidoreductase subunit N</fullName>
        <ecNumber evidence="5">7.1.1.-</ecNumber>
    </recommendedName>
    <alternativeName>
        <fullName evidence="5">NADH dehydrogenase I subunit N</fullName>
    </alternativeName>
    <alternativeName>
        <fullName evidence="5">NDH-1 subunit N</fullName>
    </alternativeName>
</protein>
<evidence type="ECO:0000256" key="6">
    <source>
        <dbReference type="RuleBase" id="RU000320"/>
    </source>
</evidence>
<gene>
    <name evidence="5" type="primary">nuoN</name>
    <name evidence="8" type="ORF">BFP71_02055</name>
</gene>
<dbReference type="GO" id="GO:0042773">
    <property type="term" value="P:ATP synthesis coupled electron transport"/>
    <property type="evidence" value="ECO:0007669"/>
    <property type="project" value="InterPro"/>
</dbReference>
<feature type="transmembrane region" description="Helical" evidence="5">
    <location>
        <begin position="467"/>
        <end position="484"/>
    </location>
</feature>
<comment type="caution">
    <text evidence="8">The sequence shown here is derived from an EMBL/GenBank/DDBJ whole genome shotgun (WGS) entry which is preliminary data.</text>
</comment>
<feature type="transmembrane region" description="Helical" evidence="5">
    <location>
        <begin position="218"/>
        <end position="243"/>
    </location>
</feature>
<comment type="catalytic activity">
    <reaction evidence="5">
        <text>a quinone + NADH + 5 H(+)(in) = a quinol + NAD(+) + 4 H(+)(out)</text>
        <dbReference type="Rhea" id="RHEA:57888"/>
        <dbReference type="ChEBI" id="CHEBI:15378"/>
        <dbReference type="ChEBI" id="CHEBI:24646"/>
        <dbReference type="ChEBI" id="CHEBI:57540"/>
        <dbReference type="ChEBI" id="CHEBI:57945"/>
        <dbReference type="ChEBI" id="CHEBI:132124"/>
    </reaction>
</comment>
<comment type="similarity">
    <text evidence="5">Belongs to the complex I subunit 2 family.</text>
</comment>
<feature type="transmembrane region" description="Helical" evidence="5">
    <location>
        <begin position="20"/>
        <end position="42"/>
    </location>
</feature>
<dbReference type="Pfam" id="PF00361">
    <property type="entry name" value="Proton_antipo_M"/>
    <property type="match status" value="1"/>
</dbReference>
<dbReference type="GO" id="GO:0048038">
    <property type="term" value="F:quinone binding"/>
    <property type="evidence" value="ECO:0007669"/>
    <property type="project" value="UniProtKB-KW"/>
</dbReference>
<feature type="transmembrane region" description="Helical" evidence="5">
    <location>
        <begin position="255"/>
        <end position="275"/>
    </location>
</feature>
<reference evidence="8 9" key="1">
    <citation type="submission" date="2016-08" db="EMBL/GenBank/DDBJ databases">
        <title>Draft genome of Fabibacter sp. strain SK-8.</title>
        <authorList>
            <person name="Wong S.-K."/>
            <person name="Hamasaki K."/>
            <person name="Yoshizawa S."/>
        </authorList>
    </citation>
    <scope>NUCLEOTIDE SEQUENCE [LARGE SCALE GENOMIC DNA]</scope>
    <source>
        <strain evidence="8 9">SK-8</strain>
    </source>
</reference>
<comment type="subcellular location">
    <subcellularLocation>
        <location evidence="5">Cell membrane</location>
        <topology evidence="5">Multi-pass membrane protein</topology>
    </subcellularLocation>
    <subcellularLocation>
        <location evidence="1">Endomembrane system</location>
        <topology evidence="1">Multi-pass membrane protein</topology>
    </subcellularLocation>
    <subcellularLocation>
        <location evidence="6">Membrane</location>
        <topology evidence="6">Multi-pass membrane protein</topology>
    </subcellularLocation>
</comment>
<feature type="transmembrane region" description="Helical" evidence="5">
    <location>
        <begin position="176"/>
        <end position="198"/>
    </location>
</feature>
<dbReference type="RefSeq" id="WP_069833794.1">
    <property type="nucleotide sequence ID" value="NZ_MDGQ01000003.1"/>
</dbReference>
<dbReference type="AlphaFoldDB" id="A0A1E5T539"/>
<keyword evidence="2 5" id="KW-0812">Transmembrane</keyword>
<dbReference type="HAMAP" id="MF_00445">
    <property type="entry name" value="NDH1_NuoN_1"/>
    <property type="match status" value="1"/>
</dbReference>
<evidence type="ECO:0000256" key="5">
    <source>
        <dbReference type="HAMAP-Rule" id="MF_00445"/>
    </source>
</evidence>
<feature type="domain" description="NADH:quinone oxidoreductase/Mrp antiporter transmembrane" evidence="7">
    <location>
        <begin position="140"/>
        <end position="418"/>
    </location>
</feature>
<dbReference type="NCBIfam" id="TIGR01770">
    <property type="entry name" value="NDH_I_N"/>
    <property type="match status" value="1"/>
</dbReference>
<dbReference type="GO" id="GO:0005886">
    <property type="term" value="C:plasma membrane"/>
    <property type="evidence" value="ECO:0007669"/>
    <property type="project" value="UniProtKB-SubCell"/>
</dbReference>
<keyword evidence="4 5" id="KW-0472">Membrane</keyword>
<evidence type="ECO:0000256" key="4">
    <source>
        <dbReference type="ARBA" id="ARBA00023136"/>
    </source>
</evidence>
<dbReference type="GO" id="GO:0012505">
    <property type="term" value="C:endomembrane system"/>
    <property type="evidence" value="ECO:0007669"/>
    <property type="project" value="UniProtKB-SubCell"/>
</dbReference>
<dbReference type="InterPro" id="IPR010096">
    <property type="entry name" value="NADH-Q_OxRdtase_suN/2"/>
</dbReference>
<evidence type="ECO:0000313" key="8">
    <source>
        <dbReference type="EMBL" id="OEK06482.1"/>
    </source>
</evidence>
<proteinExistence type="inferred from homology"/>
<feature type="transmembrane region" description="Helical" evidence="5">
    <location>
        <begin position="91"/>
        <end position="109"/>
    </location>
</feature>
<organism evidence="8 9">
    <name type="scientific">Roseivirga misakiensis</name>
    <dbReference type="NCBI Taxonomy" id="1563681"/>
    <lineage>
        <taxon>Bacteria</taxon>
        <taxon>Pseudomonadati</taxon>
        <taxon>Bacteroidota</taxon>
        <taxon>Cytophagia</taxon>
        <taxon>Cytophagales</taxon>
        <taxon>Roseivirgaceae</taxon>
        <taxon>Roseivirga</taxon>
    </lineage>
</organism>
<feature type="transmembrane region" description="Helical" evidence="5">
    <location>
        <begin position="287"/>
        <end position="306"/>
    </location>
</feature>
<sequence>MLQNQHTGLSEKLSSTSHDLWALLPELTIVGSIILLILFDLIFNKNKSIGLFSISFAGIAYAFVLVVQQWYAFPDSKALMGGLLDINRLSIILKGGFLMAMAIALITAVRSAKRGDFFDSSEMLVMLFGLLLGASFMTMSSNLLIIYIAIEVVSICSYILTAILKGKAKAEAGLKYLIYGAVASAIMLYGMSWLYGFTGSLDLTDAGFSAALSEIPKLPIFISCIMIMSGFFFKLGAFPLHVWSPDVYQAAPTPVVTVFSVIPKLAALSIIFKFINIIDSPLIDWQLWVGVLAIASMTIGNFSALWQKDIKRMLAYSSIAHAGFLLVGILAFTSGGNQAMIFYAIIYLLMNCAAFFLVQIFEKHTGTTDLARYKGLGSKLPYLSALVLVVMIALTGLPPTAGFNAKLYIFSALWDSYQTGEKDILFWVFVFGLMNTIVSLFYYLRFPYFLFFKPFYGKSQIKDIQRIDYVLGTLFVVPLLLLFFRSDWFVGLVNSINFELWIPK</sequence>
<dbReference type="EC" id="7.1.1.-" evidence="5"/>
<keyword evidence="5" id="KW-0813">Transport</keyword>
<feature type="transmembrane region" description="Helical" evidence="5">
    <location>
        <begin position="340"/>
        <end position="361"/>
    </location>
</feature>
<feature type="transmembrane region" description="Helical" evidence="5">
    <location>
        <begin position="49"/>
        <end position="71"/>
    </location>
</feature>
<keyword evidence="3 5" id="KW-1133">Transmembrane helix</keyword>
<keyword evidence="9" id="KW-1185">Reference proteome</keyword>
<dbReference type="InterPro" id="IPR001750">
    <property type="entry name" value="ND/Mrp_TM"/>
</dbReference>
<dbReference type="EMBL" id="MDGQ01000003">
    <property type="protein sequence ID" value="OEK06482.1"/>
    <property type="molecule type" value="Genomic_DNA"/>
</dbReference>
<keyword evidence="5" id="KW-1003">Cell membrane</keyword>
<dbReference type="PANTHER" id="PTHR22773">
    <property type="entry name" value="NADH DEHYDROGENASE"/>
    <property type="match status" value="1"/>
</dbReference>
<comment type="subunit">
    <text evidence="5">NDH-1 is composed of 14 different subunits. Subunits NuoA, H, J, K, L, M, N constitute the membrane sector of the complex.</text>
</comment>
<feature type="transmembrane region" description="Helical" evidence="5">
    <location>
        <begin position="144"/>
        <end position="164"/>
    </location>
</feature>
<comment type="function">
    <text evidence="5">NDH-1 shuttles electrons from NADH, via FMN and iron-sulfur (Fe-S) centers, to quinones in the respiratory chain. The immediate electron acceptor for the enzyme in this species is believed to be a menaquinone. Couples the redox reaction to proton translocation (for every two electrons transferred, four hydrogen ions are translocated across the cytoplasmic membrane), and thus conserves the redox energy in a proton gradient.</text>
</comment>
<evidence type="ECO:0000256" key="1">
    <source>
        <dbReference type="ARBA" id="ARBA00004127"/>
    </source>
</evidence>
<dbReference type="Proteomes" id="UP000095552">
    <property type="component" value="Unassembled WGS sequence"/>
</dbReference>
<keyword evidence="5" id="KW-0874">Quinone</keyword>
<dbReference type="GO" id="GO:0050136">
    <property type="term" value="F:NADH dehydrogenase (quinone) (non-electrogenic) activity"/>
    <property type="evidence" value="ECO:0007669"/>
    <property type="project" value="UniProtKB-UniRule"/>
</dbReference>
<keyword evidence="5" id="KW-0520">NAD</keyword>
<feature type="transmembrane region" description="Helical" evidence="5">
    <location>
        <begin position="382"/>
        <end position="404"/>
    </location>
</feature>
<dbReference type="STRING" id="1563681.BFP71_02055"/>
<feature type="transmembrane region" description="Helical" evidence="5">
    <location>
        <begin position="424"/>
        <end position="446"/>
    </location>
</feature>
<feature type="transmembrane region" description="Helical" evidence="5">
    <location>
        <begin position="313"/>
        <end position="334"/>
    </location>
</feature>